<feature type="domain" description="Resolvase/invertase-type recombinase catalytic" evidence="1">
    <location>
        <begin position="17"/>
        <end position="167"/>
    </location>
</feature>
<organism evidence="3 4">
    <name type="scientific">Prauserella shujinwangii</name>
    <dbReference type="NCBI Taxonomy" id="1453103"/>
    <lineage>
        <taxon>Bacteria</taxon>
        <taxon>Bacillati</taxon>
        <taxon>Actinomycetota</taxon>
        <taxon>Actinomycetes</taxon>
        <taxon>Pseudonocardiales</taxon>
        <taxon>Pseudonocardiaceae</taxon>
        <taxon>Prauserella</taxon>
    </lineage>
</organism>
<dbReference type="CDD" id="cd00338">
    <property type="entry name" value="Ser_Recombinase"/>
    <property type="match status" value="1"/>
</dbReference>
<dbReference type="InterPro" id="IPR036162">
    <property type="entry name" value="Resolvase-like_N_sf"/>
</dbReference>
<dbReference type="GO" id="GO:0000150">
    <property type="term" value="F:DNA strand exchange activity"/>
    <property type="evidence" value="ECO:0007669"/>
    <property type="project" value="InterPro"/>
</dbReference>
<dbReference type="InterPro" id="IPR050639">
    <property type="entry name" value="SSR_resolvase"/>
</dbReference>
<dbReference type="PANTHER" id="PTHR30461:SF23">
    <property type="entry name" value="DNA RECOMBINASE-RELATED"/>
    <property type="match status" value="1"/>
</dbReference>
<dbReference type="RefSeq" id="WP_106180122.1">
    <property type="nucleotide sequence ID" value="NZ_PVNH01000007.1"/>
</dbReference>
<dbReference type="Pfam" id="PF07508">
    <property type="entry name" value="Recombinase"/>
    <property type="match status" value="1"/>
</dbReference>
<proteinExistence type="predicted"/>
<dbReference type="PANTHER" id="PTHR30461">
    <property type="entry name" value="DNA-INVERTASE FROM LAMBDOID PROPHAGE"/>
    <property type="match status" value="1"/>
</dbReference>
<sequence length="495" mass="55169">MTATLESPGQAASKTLVARDYWRNSSGQTVSLERQQSDNGRMIVDNGWLRHPEPYSDLVSASKFSRKRRGGYKQLVTDLKSGAFEADLLVVHEASRGSRRLSEWCLLIELCEAAGVQIAVATHGKVYDPSNARDVRTLQEDGVDAQYESGKLSSRILSGKSLAAERGLPNNGKRYGYEAVHAVVDGKPRLVNLKPVPAEAQVVQEVFKRFTAGESLRAIERDFYERGIRSRSGNRLSRPVLYSWLRSEAYIAKRTYEGKTYSGVWPALITPSVFYQAQRILDENAEATSSPEKTQRRHGRATHLLSGIAKCDVCGDGLSVLANKGRNPVYRCKSRGCTRIDYHELNGKITLLLIAYLSDGAHIDKLVKGEDRSREVQAVKDQLATIRMDIRQLEADVEAGEVSARMATAEEKRLTAQEVKAQERLEELTTPSIVAGLLPPGKRLEERWEAATSQQKRQVAAYLLTPALIGELRVKPAQRRGRIPSPVEDRIRFAR</sequence>
<name>A0A2T0LSZ5_9PSEU</name>
<dbReference type="OrthoDB" id="4500247at2"/>
<gene>
    <name evidence="3" type="ORF">B0I33_107330</name>
</gene>
<dbReference type="InterPro" id="IPR011109">
    <property type="entry name" value="DNA_bind_recombinase_dom"/>
</dbReference>
<dbReference type="PROSITE" id="PS51737">
    <property type="entry name" value="RECOMBINASE_DNA_BIND"/>
    <property type="match status" value="1"/>
</dbReference>
<dbReference type="Pfam" id="PF00239">
    <property type="entry name" value="Resolvase"/>
    <property type="match status" value="1"/>
</dbReference>
<dbReference type="InterPro" id="IPR006119">
    <property type="entry name" value="Resolv_N"/>
</dbReference>
<dbReference type="AlphaFoldDB" id="A0A2T0LSZ5"/>
<evidence type="ECO:0000259" key="1">
    <source>
        <dbReference type="PROSITE" id="PS51736"/>
    </source>
</evidence>
<dbReference type="PROSITE" id="PS51736">
    <property type="entry name" value="RECOMBINASES_3"/>
    <property type="match status" value="1"/>
</dbReference>
<dbReference type="Gene3D" id="3.40.50.1390">
    <property type="entry name" value="Resolvase, N-terminal catalytic domain"/>
    <property type="match status" value="1"/>
</dbReference>
<dbReference type="InterPro" id="IPR038109">
    <property type="entry name" value="DNA_bind_recomb_sf"/>
</dbReference>
<dbReference type="Proteomes" id="UP000238362">
    <property type="component" value="Unassembled WGS sequence"/>
</dbReference>
<comment type="caution">
    <text evidence="3">The sequence shown here is derived from an EMBL/GenBank/DDBJ whole genome shotgun (WGS) entry which is preliminary data.</text>
</comment>
<dbReference type="SMART" id="SM00857">
    <property type="entry name" value="Resolvase"/>
    <property type="match status" value="1"/>
</dbReference>
<accession>A0A2T0LSZ5</accession>
<dbReference type="GO" id="GO:0003677">
    <property type="term" value="F:DNA binding"/>
    <property type="evidence" value="ECO:0007669"/>
    <property type="project" value="InterPro"/>
</dbReference>
<keyword evidence="4" id="KW-1185">Reference proteome</keyword>
<dbReference type="SUPFAM" id="SSF53041">
    <property type="entry name" value="Resolvase-like"/>
    <property type="match status" value="1"/>
</dbReference>
<dbReference type="EMBL" id="PVNH01000007">
    <property type="protein sequence ID" value="PRX46752.1"/>
    <property type="molecule type" value="Genomic_DNA"/>
</dbReference>
<reference evidence="3 4" key="1">
    <citation type="submission" date="2018-03" db="EMBL/GenBank/DDBJ databases">
        <title>Genomic Encyclopedia of Type Strains, Phase III (KMG-III): the genomes of soil and plant-associated and newly described type strains.</title>
        <authorList>
            <person name="Whitman W."/>
        </authorList>
    </citation>
    <scope>NUCLEOTIDE SEQUENCE [LARGE SCALE GENOMIC DNA]</scope>
    <source>
        <strain evidence="3 4">CGMCC 4.7125</strain>
    </source>
</reference>
<dbReference type="Gene3D" id="3.90.1750.20">
    <property type="entry name" value="Putative Large Serine Recombinase, Chain B, Domain 2"/>
    <property type="match status" value="1"/>
</dbReference>
<evidence type="ECO:0000313" key="3">
    <source>
        <dbReference type="EMBL" id="PRX46752.1"/>
    </source>
</evidence>
<evidence type="ECO:0000259" key="2">
    <source>
        <dbReference type="PROSITE" id="PS51737"/>
    </source>
</evidence>
<feature type="domain" description="Recombinase" evidence="2">
    <location>
        <begin position="174"/>
        <end position="287"/>
    </location>
</feature>
<evidence type="ECO:0000313" key="4">
    <source>
        <dbReference type="Proteomes" id="UP000238362"/>
    </source>
</evidence>
<protein>
    <submittedName>
        <fullName evidence="3">DNA invertase Pin-like site-specific DNA recombinase</fullName>
    </submittedName>
</protein>